<reference evidence="7" key="1">
    <citation type="journal article" date="2019" name="Int. J. Syst. Evol. Microbiol.">
        <title>The Global Catalogue of Microorganisms (GCM) 10K type strain sequencing project: providing services to taxonomists for standard genome sequencing and annotation.</title>
        <authorList>
            <consortium name="The Broad Institute Genomics Platform"/>
            <consortium name="The Broad Institute Genome Sequencing Center for Infectious Disease"/>
            <person name="Wu L."/>
            <person name="Ma J."/>
        </authorList>
    </citation>
    <scope>NUCLEOTIDE SEQUENCE [LARGE SCALE GENOMIC DNA]</scope>
    <source>
        <strain evidence="7">IBRC 10765</strain>
    </source>
</reference>
<comment type="caution">
    <text evidence="6">The sequence shown here is derived from an EMBL/GenBank/DDBJ whole genome shotgun (WGS) entry which is preliminary data.</text>
</comment>
<dbReference type="NCBIfam" id="NF006003">
    <property type="entry name" value="PRK08133.1"/>
    <property type="match status" value="1"/>
</dbReference>
<keyword evidence="3" id="KW-0028">Amino-acid biosynthesis</keyword>
<keyword evidence="3" id="KW-0486">Methionine biosynthesis</keyword>
<dbReference type="HAMAP" id="MF_02056">
    <property type="entry name" value="MetZ"/>
    <property type="match status" value="1"/>
</dbReference>
<dbReference type="InterPro" id="IPR054542">
    <property type="entry name" value="Cys_met_metab_PP"/>
</dbReference>
<dbReference type="PROSITE" id="PS00868">
    <property type="entry name" value="CYS_MET_METAB_PP"/>
    <property type="match status" value="1"/>
</dbReference>
<dbReference type="PIRSF" id="PIRSF001434">
    <property type="entry name" value="CGS"/>
    <property type="match status" value="1"/>
</dbReference>
<evidence type="ECO:0000313" key="7">
    <source>
        <dbReference type="Proteomes" id="UP001595617"/>
    </source>
</evidence>
<comment type="pathway">
    <text evidence="3">Amino-acid biosynthesis; L-methionine biosynthesis via de novo pathway; L-homocysteine from O-succinyl-L-homoserine: step 1/1.</text>
</comment>
<dbReference type="PANTHER" id="PTHR11808:SF80">
    <property type="entry name" value="CYSTATHIONINE GAMMA-LYASE"/>
    <property type="match status" value="1"/>
</dbReference>
<dbReference type="EC" id="2.5.1.-" evidence="3"/>
<comment type="cofactor">
    <cofactor evidence="1 3 4">
        <name>pyridoxal 5'-phosphate</name>
        <dbReference type="ChEBI" id="CHEBI:597326"/>
    </cofactor>
</comment>
<dbReference type="InterPro" id="IPR000277">
    <property type="entry name" value="Cys/Met-Metab_PyrdxlP-dep_enz"/>
</dbReference>
<dbReference type="SUPFAM" id="SSF53383">
    <property type="entry name" value="PLP-dependent transferases"/>
    <property type="match status" value="1"/>
</dbReference>
<accession>A0ABV7ZW62</accession>
<evidence type="ECO:0000256" key="2">
    <source>
        <dbReference type="ARBA" id="ARBA00022898"/>
    </source>
</evidence>
<organism evidence="6 7">
    <name type="scientific">Saccharospirillum mangrovi</name>
    <dbReference type="NCBI Taxonomy" id="2161747"/>
    <lineage>
        <taxon>Bacteria</taxon>
        <taxon>Pseudomonadati</taxon>
        <taxon>Pseudomonadota</taxon>
        <taxon>Gammaproteobacteria</taxon>
        <taxon>Oceanospirillales</taxon>
        <taxon>Saccharospirillaceae</taxon>
        <taxon>Saccharospirillum</taxon>
    </lineage>
</organism>
<evidence type="ECO:0000313" key="6">
    <source>
        <dbReference type="EMBL" id="MFC3852798.1"/>
    </source>
</evidence>
<evidence type="ECO:0000256" key="5">
    <source>
        <dbReference type="SAM" id="MobiDB-lite"/>
    </source>
</evidence>
<evidence type="ECO:0000256" key="3">
    <source>
        <dbReference type="HAMAP-Rule" id="MF_02056"/>
    </source>
</evidence>
<feature type="modified residue" description="N6-(pyridoxal phosphate)lysine" evidence="3">
    <location>
        <position position="208"/>
    </location>
</feature>
<comment type="function">
    <text evidence="3">Catalyzes the formation of L-homocysteine from O-succinyl-L-homoserine (OSHS) and hydrogen sulfide.</text>
</comment>
<dbReference type="CDD" id="cd00614">
    <property type="entry name" value="CGS_like"/>
    <property type="match status" value="1"/>
</dbReference>
<dbReference type="PANTHER" id="PTHR11808">
    <property type="entry name" value="TRANS-SULFURATION ENZYME FAMILY MEMBER"/>
    <property type="match status" value="1"/>
</dbReference>
<dbReference type="InterPro" id="IPR015422">
    <property type="entry name" value="PyrdxlP-dep_Trfase_small"/>
</dbReference>
<dbReference type="GO" id="GO:0016829">
    <property type="term" value="F:lyase activity"/>
    <property type="evidence" value="ECO:0007669"/>
    <property type="project" value="UniProtKB-KW"/>
</dbReference>
<dbReference type="EMBL" id="JBHRYR010000003">
    <property type="protein sequence ID" value="MFC3852798.1"/>
    <property type="molecule type" value="Genomic_DNA"/>
</dbReference>
<dbReference type="RefSeq" id="WP_380695345.1">
    <property type="nucleotide sequence ID" value="NZ_JBHRYR010000003.1"/>
</dbReference>
<evidence type="ECO:0000256" key="1">
    <source>
        <dbReference type="ARBA" id="ARBA00001933"/>
    </source>
</evidence>
<dbReference type="InterPro" id="IPR015424">
    <property type="entry name" value="PyrdxlP-dep_Trfase"/>
</dbReference>
<name>A0ABV7ZW62_9GAMM</name>
<dbReference type="InterPro" id="IPR015421">
    <property type="entry name" value="PyrdxlP-dep_Trfase_major"/>
</dbReference>
<feature type="region of interest" description="Disordered" evidence="5">
    <location>
        <begin position="1"/>
        <end position="21"/>
    </location>
</feature>
<dbReference type="Pfam" id="PF01053">
    <property type="entry name" value="Cys_Met_Meta_PP"/>
    <property type="match status" value="1"/>
</dbReference>
<proteinExistence type="inferred from homology"/>
<protein>
    <recommendedName>
        <fullName evidence="3">O-succinylhomoserine sulfhydrylase</fullName>
        <shortName evidence="3">OSH sulfhydrylase</shortName>
        <shortName evidence="3">OSHS sulfhydrylase</shortName>
        <ecNumber evidence="3">2.5.1.-</ecNumber>
    </recommendedName>
</protein>
<evidence type="ECO:0000256" key="4">
    <source>
        <dbReference type="RuleBase" id="RU362118"/>
    </source>
</evidence>
<dbReference type="NCBIfam" id="TIGR01325">
    <property type="entry name" value="O_suc_HS_sulf"/>
    <property type="match status" value="1"/>
</dbReference>
<comment type="catalytic activity">
    <reaction evidence="3">
        <text>O-succinyl-L-homoserine + hydrogen sulfide = L-homocysteine + succinate</text>
        <dbReference type="Rhea" id="RHEA:27826"/>
        <dbReference type="ChEBI" id="CHEBI:29919"/>
        <dbReference type="ChEBI" id="CHEBI:30031"/>
        <dbReference type="ChEBI" id="CHEBI:57661"/>
        <dbReference type="ChEBI" id="CHEBI:58199"/>
    </reaction>
</comment>
<dbReference type="Gene3D" id="3.40.640.10">
    <property type="entry name" value="Type I PLP-dependent aspartate aminotransferase-like (Major domain)"/>
    <property type="match status" value="1"/>
</dbReference>
<dbReference type="Gene3D" id="3.90.1150.10">
    <property type="entry name" value="Aspartate Aminotransferase, domain 1"/>
    <property type="match status" value="1"/>
</dbReference>
<gene>
    <name evidence="3" type="primary">metZ</name>
    <name evidence="6" type="ORF">ACFOOG_08130</name>
</gene>
<comment type="similarity">
    <text evidence="3">Belongs to the trans-sulfuration enzymes family. MetZ subfamily.</text>
</comment>
<keyword evidence="7" id="KW-1185">Reference proteome</keyword>
<dbReference type="InterPro" id="IPR006234">
    <property type="entry name" value="O-succ-hSer_sulfhydrylase"/>
</dbReference>
<keyword evidence="6" id="KW-0456">Lyase</keyword>
<sequence>MDWSTKGIATQAVRAGQRRSEEREHSEALYMTASFLFDSAEHAAACFAGEAEGNVYSRYTNPTVAMFEERLAAMEGTEAAVGTASGMAAILSTCMGLLQAGDHIVASRSIFGSTSVLFNKYLHKFGVQVTYVTLTDMNDWAQAIRPETKLFFAETPSNPMNDVVDIRALAELAHQHDIWLAIDNCFCSPALQNPAALGADLVIHTTTKYIDGQGRALGGAVCGSKALIDEVVGFLRSAGPSMSPFNAWIFIKGLETLKLRMQAHCASALRLAQWLEAHPAVERVYYCGLPSHPGHELAKQQQRGFGGVLAFVVKGGAQGKDNAWHVMNETEFLSITANLGDAKTTITHPYTTTHARVSDEEKARAGIVPGMIRVSVGLEDIEDIIADLARGLDSLTL</sequence>
<keyword evidence="2 3" id="KW-0663">Pyridoxal phosphate</keyword>
<dbReference type="Proteomes" id="UP001595617">
    <property type="component" value="Unassembled WGS sequence"/>
</dbReference>
<keyword evidence="3" id="KW-0808">Transferase</keyword>
<comment type="subunit">
    <text evidence="3">Homotetramer.</text>
</comment>